<sequence length="176" mass="19105">MPSPLAAILRDELAAQRTFLSTDEERALERPATYENEDDLAWERLRGRRSWLFPPLRDRFIRDKRPMAQWQAMIAAEEAAAGGPTFISQMAEQVLEWAVCTSDRGAMMAGFAARALRWLGIILIALGAYSWSTGSPTPGAIAAGIGAAFVLAGRAAGRFGKRLAAQLMARVRGAAA</sequence>
<evidence type="ECO:0000313" key="2">
    <source>
        <dbReference type="EMBL" id="CAA9243528.1"/>
    </source>
</evidence>
<dbReference type="AlphaFoldDB" id="A0A6J4I6I8"/>
<name>A0A6J4I6I8_9CHLR</name>
<gene>
    <name evidence="2" type="ORF">AVDCRST_MAG77-1806</name>
</gene>
<keyword evidence="1" id="KW-0472">Membrane</keyword>
<keyword evidence="1" id="KW-1133">Transmembrane helix</keyword>
<feature type="transmembrane region" description="Helical" evidence="1">
    <location>
        <begin position="138"/>
        <end position="157"/>
    </location>
</feature>
<accession>A0A6J4I6I8</accession>
<proteinExistence type="predicted"/>
<protein>
    <submittedName>
        <fullName evidence="2">Uncharacterized protein</fullName>
    </submittedName>
</protein>
<reference evidence="2" key="1">
    <citation type="submission" date="2020-02" db="EMBL/GenBank/DDBJ databases">
        <authorList>
            <person name="Meier V. D."/>
        </authorList>
    </citation>
    <scope>NUCLEOTIDE SEQUENCE</scope>
    <source>
        <strain evidence="2">AVDCRST_MAG77</strain>
    </source>
</reference>
<evidence type="ECO:0000256" key="1">
    <source>
        <dbReference type="SAM" id="Phobius"/>
    </source>
</evidence>
<organism evidence="2">
    <name type="scientific">uncultured Chloroflexota bacterium</name>
    <dbReference type="NCBI Taxonomy" id="166587"/>
    <lineage>
        <taxon>Bacteria</taxon>
        <taxon>Bacillati</taxon>
        <taxon>Chloroflexota</taxon>
        <taxon>environmental samples</taxon>
    </lineage>
</organism>
<keyword evidence="1" id="KW-0812">Transmembrane</keyword>
<feature type="transmembrane region" description="Helical" evidence="1">
    <location>
        <begin position="115"/>
        <end position="132"/>
    </location>
</feature>
<dbReference type="EMBL" id="CADCTC010000105">
    <property type="protein sequence ID" value="CAA9243528.1"/>
    <property type="molecule type" value="Genomic_DNA"/>
</dbReference>